<comment type="caution">
    <text evidence="5">The sequence shown here is derived from an EMBL/GenBank/DDBJ whole genome shotgun (WGS) entry which is preliminary data.</text>
</comment>
<dbReference type="SUPFAM" id="SSF110296">
    <property type="entry name" value="Oligoxyloglucan reducing end-specific cellobiohydrolase"/>
    <property type="match status" value="2"/>
</dbReference>
<feature type="signal peptide" evidence="3">
    <location>
        <begin position="1"/>
        <end position="26"/>
    </location>
</feature>
<feature type="chain" id="PRO_5046401378" evidence="3">
    <location>
        <begin position="27"/>
        <end position="1232"/>
    </location>
</feature>
<dbReference type="NCBIfam" id="TIGR04183">
    <property type="entry name" value="Por_Secre_tail"/>
    <property type="match status" value="1"/>
</dbReference>
<proteinExistence type="predicted"/>
<gene>
    <name evidence="5" type="ORF">ACFSR1_13195</name>
</gene>
<evidence type="ECO:0000313" key="5">
    <source>
        <dbReference type="EMBL" id="MFD2563629.1"/>
    </source>
</evidence>
<evidence type="ECO:0000256" key="1">
    <source>
        <dbReference type="ARBA" id="ARBA00022729"/>
    </source>
</evidence>
<feature type="region of interest" description="Disordered" evidence="2">
    <location>
        <begin position="51"/>
        <end position="70"/>
    </location>
</feature>
<dbReference type="Pfam" id="PF18962">
    <property type="entry name" value="Por_Secre_tail"/>
    <property type="match status" value="1"/>
</dbReference>
<name>A0ABW5LHK3_9FLAO</name>
<feature type="domain" description="Secretion system C-terminal sorting" evidence="4">
    <location>
        <begin position="1154"/>
        <end position="1229"/>
    </location>
</feature>
<evidence type="ECO:0000313" key="6">
    <source>
        <dbReference type="Proteomes" id="UP001597319"/>
    </source>
</evidence>
<evidence type="ECO:0000256" key="2">
    <source>
        <dbReference type="SAM" id="MobiDB-lite"/>
    </source>
</evidence>
<dbReference type="Gene3D" id="2.130.10.10">
    <property type="entry name" value="YVTN repeat-like/Quinoprotein amine dehydrogenase"/>
    <property type="match status" value="4"/>
</dbReference>
<dbReference type="EMBL" id="JBHULE010000019">
    <property type="protein sequence ID" value="MFD2563629.1"/>
    <property type="molecule type" value="Genomic_DNA"/>
</dbReference>
<reference evidence="6" key="1">
    <citation type="journal article" date="2019" name="Int. J. Syst. Evol. Microbiol.">
        <title>The Global Catalogue of Microorganisms (GCM) 10K type strain sequencing project: providing services to taxonomists for standard genome sequencing and annotation.</title>
        <authorList>
            <consortium name="The Broad Institute Genomics Platform"/>
            <consortium name="The Broad Institute Genome Sequencing Center for Infectious Disease"/>
            <person name="Wu L."/>
            <person name="Ma J."/>
        </authorList>
    </citation>
    <scope>NUCLEOTIDE SEQUENCE [LARGE SCALE GENOMIC DNA]</scope>
    <source>
        <strain evidence="6">KCTC 52274</strain>
    </source>
</reference>
<dbReference type="InterPro" id="IPR052025">
    <property type="entry name" value="Xyloglucanase_GH74"/>
</dbReference>
<dbReference type="RefSeq" id="WP_378293221.1">
    <property type="nucleotide sequence ID" value="NZ_JBHULE010000019.1"/>
</dbReference>
<organism evidence="5 6">
    <name type="scientific">Aquimarina rubra</name>
    <dbReference type="NCBI Taxonomy" id="1920033"/>
    <lineage>
        <taxon>Bacteria</taxon>
        <taxon>Pseudomonadati</taxon>
        <taxon>Bacteroidota</taxon>
        <taxon>Flavobacteriia</taxon>
        <taxon>Flavobacteriales</taxon>
        <taxon>Flavobacteriaceae</taxon>
        <taxon>Aquimarina</taxon>
    </lineage>
</organism>
<evidence type="ECO:0000256" key="3">
    <source>
        <dbReference type="SAM" id="SignalP"/>
    </source>
</evidence>
<keyword evidence="6" id="KW-1185">Reference proteome</keyword>
<evidence type="ECO:0000259" key="4">
    <source>
        <dbReference type="Pfam" id="PF18962"/>
    </source>
</evidence>
<keyword evidence="1 3" id="KW-0732">Signal</keyword>
<sequence length="1232" mass="132556">MNSTLRSLVRGVSAFAVILTTYTATAQAQQLHTSAQQQPVKGHQLYKQTKMFDSKKGSTDSKTPLERQADNAQERAAYELMRLKDPKTGKIPNGIRKAELQFTNKISTSDDSKNSLSAVPKSSKSSSFSFWKNRGPFNVGGRTRALAIDSGNENIILAGGVSGGLWRTENGGETWRKVTRSSQSPSITAIAQDPRPRHSRTWYYVSGERWGNSASAGGAFYQGSGVYKSRDGGRTFRLLEATANPDVGIFSTNEPFDLINSIVIDPRNGDIYLGTITGIQRSQDGGNSFTEVLTGGFDSKAEVAITSTGQIYATIDSDTDPTAGFFTSSDGDTWTNITPEGFVPVYGRTVMGIDPSNENTVYFLTQNNSGGIPALLNRYDAASGTWTDLSVNLPFGIGGRVGNLNLQGEYNMIVKVHPTDSNMVFVGGTNVYRSTTGFTTPAGQESWIAGYSPLNNVSLYTNQHPDQHALLFFPSNPNKALSGNDGGVFVTEDITATNDGVEPVSWTSLNNGYITTQPYHVAFDPEPNTDDLVAGFQDNGTWFTNSTDSNAIWEEDFGGDGAYSAIADNGRTRYVSSQRGNVFRFNFDEEGNFVSFSAVEPAGATGFSFINPFILDPNNDNIMYMPAGSSIWRNNDLDGLPLFTNTNATENWVNVSTTSTPDGSSITALEVSRFPVANRLYYGTNSGLVFRMDNANIDNQQAVDLSTGKGLPQGFVNDINIDPSNADRVIVTFSNYGIPSVFITEDGGETWTDISGNLEENADGTGNGPSVRSTAFLGGSTGVAGPRLQRIFAATSTGLYSTRRLNGTNTVWRKENFAIGNAVTDEVVTRKDGFIAVAAHGSGLFSARFPINANPLPEASLTTAFLLDDFGVNENSAETIIDITGLFVQSQGLPIDIELTNSNPDLVTAVLSGDTLTLSYAPDSIGAASIGLIASSGEEQVSEGFTVTVSEPSIYEQTNPQIGTLPSQNFLDFGGLAQSADDFTIPEGNTWDIDRVLAFGGTRGAPSFDNVTIVIYEDNAGLPGDEIYNSGGIAPISELNDANLNILLPEIVTLESGKYWISIYVNLAFNPGTNQWFWASQDNVIGEESQFRDAANIFGLGATDWSTASVVFSRTPLDQTFQIFGDIISTDIEPIGPEAEAPLTTLNLNKDISVYPNPSNNEFFFNLGDTISKSSQKVSIEIFNSTGNLVHTISDVNTSANITWNASRLSSGIYYAKVSGLSTNTVVKLLKK</sequence>
<dbReference type="InterPro" id="IPR015943">
    <property type="entry name" value="WD40/YVTN_repeat-like_dom_sf"/>
</dbReference>
<dbReference type="PANTHER" id="PTHR43739:SF5">
    <property type="entry name" value="EXO-ALPHA-SIALIDASE"/>
    <property type="match status" value="1"/>
</dbReference>
<dbReference type="PANTHER" id="PTHR43739">
    <property type="entry name" value="XYLOGLUCANASE (EUROFUNG)"/>
    <property type="match status" value="1"/>
</dbReference>
<dbReference type="InterPro" id="IPR026444">
    <property type="entry name" value="Secre_tail"/>
</dbReference>
<dbReference type="Proteomes" id="UP001597319">
    <property type="component" value="Unassembled WGS sequence"/>
</dbReference>
<protein>
    <submittedName>
        <fullName evidence="5">T9SS type A sorting domain-containing protein</fullName>
    </submittedName>
</protein>
<accession>A0ABW5LHK3</accession>